<reference evidence="6 7" key="1">
    <citation type="submission" date="2019-11" db="EMBL/GenBank/DDBJ databases">
        <title>Comparative genomics of hydrocarbon-degrading Desulfosarcina strains.</title>
        <authorList>
            <person name="Watanabe M."/>
            <person name="Kojima H."/>
            <person name="Fukui M."/>
        </authorList>
    </citation>
    <scope>NUCLEOTIDE SEQUENCE [LARGE SCALE GENOMIC DNA]</scope>
    <source>
        <strain evidence="7">oXyS1</strain>
    </source>
</reference>
<dbReference type="PANTHER" id="PTHR24960:SF79">
    <property type="entry name" value="PHOTOSYSTEM I IRON-SULFUR CENTER"/>
    <property type="match status" value="1"/>
</dbReference>
<feature type="domain" description="4Fe-4S ferredoxin-type" evidence="5">
    <location>
        <begin position="265"/>
        <end position="294"/>
    </location>
</feature>
<dbReference type="GO" id="GO:0051539">
    <property type="term" value="F:4 iron, 4 sulfur cluster binding"/>
    <property type="evidence" value="ECO:0007669"/>
    <property type="project" value="UniProtKB-KW"/>
</dbReference>
<evidence type="ECO:0000259" key="5">
    <source>
        <dbReference type="PROSITE" id="PS51379"/>
    </source>
</evidence>
<evidence type="ECO:0000256" key="4">
    <source>
        <dbReference type="ARBA" id="ARBA00023014"/>
    </source>
</evidence>
<evidence type="ECO:0000313" key="7">
    <source>
        <dbReference type="Proteomes" id="UP000422108"/>
    </source>
</evidence>
<dbReference type="Pfam" id="PF12838">
    <property type="entry name" value="Fer4_7"/>
    <property type="match status" value="1"/>
</dbReference>
<dbReference type="PANTHER" id="PTHR24960">
    <property type="entry name" value="PHOTOSYSTEM I IRON-SULFUR CENTER-RELATED"/>
    <property type="match status" value="1"/>
</dbReference>
<feature type="domain" description="4Fe-4S ferredoxin-type" evidence="5">
    <location>
        <begin position="297"/>
        <end position="326"/>
    </location>
</feature>
<evidence type="ECO:0000256" key="1">
    <source>
        <dbReference type="ARBA" id="ARBA00022485"/>
    </source>
</evidence>
<dbReference type="PROSITE" id="PS00198">
    <property type="entry name" value="4FE4S_FER_1"/>
    <property type="match status" value="2"/>
</dbReference>
<dbReference type="InterPro" id="IPR017900">
    <property type="entry name" value="4Fe4S_Fe_S_CS"/>
</dbReference>
<organism evidence="6 7">
    <name type="scientific">Desulfosarcina ovata subsp. ovata</name>
    <dbReference type="NCBI Taxonomy" id="2752305"/>
    <lineage>
        <taxon>Bacteria</taxon>
        <taxon>Pseudomonadati</taxon>
        <taxon>Thermodesulfobacteriota</taxon>
        <taxon>Desulfobacteria</taxon>
        <taxon>Desulfobacterales</taxon>
        <taxon>Desulfosarcinaceae</taxon>
        <taxon>Desulfosarcina</taxon>
    </lineage>
</organism>
<dbReference type="Proteomes" id="UP000422108">
    <property type="component" value="Chromosome"/>
</dbReference>
<dbReference type="PROSITE" id="PS51379">
    <property type="entry name" value="4FE4S_FER_2"/>
    <property type="match status" value="4"/>
</dbReference>
<evidence type="ECO:0000256" key="3">
    <source>
        <dbReference type="ARBA" id="ARBA00023004"/>
    </source>
</evidence>
<evidence type="ECO:0000256" key="2">
    <source>
        <dbReference type="ARBA" id="ARBA00022723"/>
    </source>
</evidence>
<dbReference type="EMBL" id="AP021879">
    <property type="protein sequence ID" value="BBO93108.1"/>
    <property type="molecule type" value="Genomic_DNA"/>
</dbReference>
<dbReference type="RefSeq" id="WP_162459209.1">
    <property type="nucleotide sequence ID" value="NZ_AP021879.1"/>
</dbReference>
<feature type="domain" description="4Fe-4S ferredoxin-type" evidence="5">
    <location>
        <begin position="18"/>
        <end position="49"/>
    </location>
</feature>
<dbReference type="Gene3D" id="3.30.70.20">
    <property type="match status" value="2"/>
</dbReference>
<proteinExistence type="predicted"/>
<evidence type="ECO:0000313" key="6">
    <source>
        <dbReference type="EMBL" id="BBO93108.1"/>
    </source>
</evidence>
<sequence>MTRKAFLHALIGRKETATQLVVDPDTCVAGKSDCRICADHCPTGALVIEKQIFLNPDLCDACGACIRWCPLGAIAFESFSNREIMTRLSKIAAPCQASDEPPAAGILFLCRKSAAQLPELIEKAKRSLRFHILPVPCIGALSPLVLLESVRLGPGPVICACAVPECPNHASARDCQQLIASLSRLTTPGEKRDPAPALLVLGADELRALIDGPEKGIGCEERSPPPPAPPAEEDAYRPALIRRVGEMTQTMPSPTRLNGLPLPFFDLHVDRSTCTLCGACKRTCPTGALTLVAGNTRRLAFSTRACIGCRTCVNRCPEGAVSVEAVFLPQAVAEGTECIKMEAENGCCKNCGKPVSNPLLLKKIEARMRSQGVVDSACDSVYLCEACKRMQSLFS</sequence>
<accession>A0A5K8AKI4</accession>
<dbReference type="InterPro" id="IPR050157">
    <property type="entry name" value="PSI_iron-sulfur_center"/>
</dbReference>
<keyword evidence="7" id="KW-1185">Reference proteome</keyword>
<keyword evidence="4" id="KW-0411">Iron-sulfur</keyword>
<name>A0A5K8AKI4_9BACT</name>
<dbReference type="InterPro" id="IPR017896">
    <property type="entry name" value="4Fe4S_Fe-S-bd"/>
</dbReference>
<protein>
    <recommendedName>
        <fullName evidence="5">4Fe-4S ferredoxin-type domain-containing protein</fullName>
    </recommendedName>
</protein>
<dbReference type="AlphaFoldDB" id="A0A5K8AKI4"/>
<gene>
    <name evidence="6" type="ORF">DSCOOX_62880</name>
</gene>
<dbReference type="GO" id="GO:0046872">
    <property type="term" value="F:metal ion binding"/>
    <property type="evidence" value="ECO:0007669"/>
    <property type="project" value="UniProtKB-KW"/>
</dbReference>
<keyword evidence="1" id="KW-0004">4Fe-4S</keyword>
<dbReference type="SUPFAM" id="SSF54862">
    <property type="entry name" value="4Fe-4S ferredoxins"/>
    <property type="match status" value="1"/>
</dbReference>
<feature type="domain" description="4Fe-4S ferredoxin-type" evidence="5">
    <location>
        <begin position="50"/>
        <end position="79"/>
    </location>
</feature>
<keyword evidence="3" id="KW-0408">Iron</keyword>
<keyword evidence="2" id="KW-0479">Metal-binding</keyword>